<dbReference type="AlphaFoldDB" id="A0AAU8BPJ5"/>
<protein>
    <submittedName>
        <fullName evidence="2">Uncharacterized protein</fullName>
    </submittedName>
</protein>
<evidence type="ECO:0000256" key="1">
    <source>
        <dbReference type="SAM" id="SignalP"/>
    </source>
</evidence>
<dbReference type="SUPFAM" id="SSF55486">
    <property type="entry name" value="Metalloproteases ('zincins'), catalytic domain"/>
    <property type="match status" value="1"/>
</dbReference>
<feature type="chain" id="PRO_5043493387" evidence="1">
    <location>
        <begin position="21"/>
        <end position="263"/>
    </location>
</feature>
<evidence type="ECO:0000313" key="2">
    <source>
        <dbReference type="EMBL" id="XCD17702.1"/>
    </source>
</evidence>
<feature type="signal peptide" evidence="1">
    <location>
        <begin position="1"/>
        <end position="20"/>
    </location>
</feature>
<organism evidence="2">
    <name type="scientific">Vibrio chaetopteri</name>
    <dbReference type="NCBI Taxonomy" id="3016528"/>
    <lineage>
        <taxon>Bacteria</taxon>
        <taxon>Pseudomonadati</taxon>
        <taxon>Pseudomonadota</taxon>
        <taxon>Gammaproteobacteria</taxon>
        <taxon>Vibrionales</taxon>
        <taxon>Vibrionaceae</taxon>
        <taxon>Vibrio</taxon>
    </lineage>
</organism>
<dbReference type="RefSeq" id="WP_353498881.1">
    <property type="nucleotide sequence ID" value="NZ_CP115921.1"/>
</dbReference>
<keyword evidence="1" id="KW-0732">Signal</keyword>
<dbReference type="KEGG" id="vck:PG915_20630"/>
<proteinExistence type="predicted"/>
<name>A0AAU8BPJ5_9VIBR</name>
<sequence length="263" mass="30012">MKVKIALLFLVLMCALKSYGSVLTLPTCQFARSLDTEVHFYISKDILDEYSPQFVKAKIDAWIAYSNLTLKNSCIPTTRRVTHVEYVSQIDSSWFQDIAVAERLLINELNRTFPEVNKQGEPIFNAIVFANAFDSYKSLYCGYASSSSFFFTIAINCPDSILEHEIGHLSGASHDIKTLSYYEEFDLDAHRLSTYPPLKNYSLGYICGERGTIMSYEDNHMPVYSSPDIKWNGKECGESDRADNRRVMVEFARQYSKVSLIND</sequence>
<gene>
    <name evidence="2" type="ORF">PG915_20630</name>
</gene>
<reference evidence="2" key="1">
    <citation type="submission" date="2023-01" db="EMBL/GenBank/DDBJ databases">
        <title>Vibrio sp. CB1-14 genome sequencing.</title>
        <authorList>
            <person name="Otstavnykh N."/>
            <person name="Isaeva M."/>
            <person name="Meleshko D."/>
        </authorList>
    </citation>
    <scope>NUCLEOTIDE SEQUENCE</scope>
    <source>
        <strain evidence="2">CB1-14</strain>
    </source>
</reference>
<accession>A0AAU8BPJ5</accession>
<dbReference type="EMBL" id="CP115921">
    <property type="protein sequence ID" value="XCD17702.1"/>
    <property type="molecule type" value="Genomic_DNA"/>
</dbReference>